<dbReference type="EMBL" id="JACTNZ010000005">
    <property type="protein sequence ID" value="KAG5550421.1"/>
    <property type="molecule type" value="Genomic_DNA"/>
</dbReference>
<comment type="caution">
    <text evidence="1">The sequence shown here is derived from an EMBL/GenBank/DDBJ whole genome shotgun (WGS) entry which is preliminary data.</text>
</comment>
<evidence type="ECO:0008006" key="3">
    <source>
        <dbReference type="Google" id="ProtNLM"/>
    </source>
</evidence>
<sequence>MDLKRDCCDLVHALEKTKQDGSPTQRLGALCLRRLLPRSRKLEGFLPTSAMIAEASVVLNALRWASSKRYSRVEVLTDCPSLVQALLCMETVEVFVKLRNFGCNQMFQYAAVTKLSRDDVKVAHTSAKPVMVQWNVQYYVFSSIH</sequence>
<accession>A0AAV6KDB7</accession>
<dbReference type="Proteomes" id="UP000823749">
    <property type="component" value="Chromosome 5"/>
</dbReference>
<evidence type="ECO:0000313" key="1">
    <source>
        <dbReference type="EMBL" id="KAG5550421.1"/>
    </source>
</evidence>
<dbReference type="AlphaFoldDB" id="A0AAV6KDB7"/>
<protein>
    <recommendedName>
        <fullName evidence="3">RNase H type-1 domain-containing protein</fullName>
    </recommendedName>
</protein>
<name>A0AAV6KDB7_9ERIC</name>
<proteinExistence type="predicted"/>
<keyword evidence="2" id="KW-1185">Reference proteome</keyword>
<organism evidence="1 2">
    <name type="scientific">Rhododendron griersonianum</name>
    <dbReference type="NCBI Taxonomy" id="479676"/>
    <lineage>
        <taxon>Eukaryota</taxon>
        <taxon>Viridiplantae</taxon>
        <taxon>Streptophyta</taxon>
        <taxon>Embryophyta</taxon>
        <taxon>Tracheophyta</taxon>
        <taxon>Spermatophyta</taxon>
        <taxon>Magnoliopsida</taxon>
        <taxon>eudicotyledons</taxon>
        <taxon>Gunneridae</taxon>
        <taxon>Pentapetalae</taxon>
        <taxon>asterids</taxon>
        <taxon>Ericales</taxon>
        <taxon>Ericaceae</taxon>
        <taxon>Ericoideae</taxon>
        <taxon>Rhodoreae</taxon>
        <taxon>Rhododendron</taxon>
    </lineage>
</organism>
<reference evidence="1" key="1">
    <citation type="submission" date="2020-08" db="EMBL/GenBank/DDBJ databases">
        <title>Plant Genome Project.</title>
        <authorList>
            <person name="Zhang R.-G."/>
        </authorList>
    </citation>
    <scope>NUCLEOTIDE SEQUENCE</scope>
    <source>
        <strain evidence="1">WSP0</strain>
        <tissue evidence="1">Leaf</tissue>
    </source>
</reference>
<gene>
    <name evidence="1" type="ORF">RHGRI_015394</name>
</gene>
<evidence type="ECO:0000313" key="2">
    <source>
        <dbReference type="Proteomes" id="UP000823749"/>
    </source>
</evidence>